<name>A0A7W3PEV3_9MICO</name>
<dbReference type="GO" id="GO:0052689">
    <property type="term" value="F:carboxylic ester hydrolase activity"/>
    <property type="evidence" value="ECO:0007669"/>
    <property type="project" value="TreeGrafter"/>
</dbReference>
<reference evidence="2 3" key="1">
    <citation type="submission" date="2020-07" db="EMBL/GenBank/DDBJ databases">
        <title>Sequencing the genomes of 1000 actinobacteria strains.</title>
        <authorList>
            <person name="Klenk H.-P."/>
        </authorList>
    </citation>
    <scope>NUCLEOTIDE SEQUENCE [LARGE SCALE GENOMIC DNA]</scope>
    <source>
        <strain evidence="2 3">DSM 44121</strain>
    </source>
</reference>
<evidence type="ECO:0000313" key="2">
    <source>
        <dbReference type="EMBL" id="MBA8809263.1"/>
    </source>
</evidence>
<dbReference type="Proteomes" id="UP000540568">
    <property type="component" value="Unassembled WGS sequence"/>
</dbReference>
<sequence length="285" mass="31080">MDVSTPSDLENVMPTESRVEFRSLDGLRLVGDVVMPDTTPEIGVLLVHGRGVTRHESGFFDRIAEGLAAAGIASLRFDLRGHGESEGTQEDVTLAGLLNDVRAGFEVLRAETGVATTSLVGQSFAGGVCAYYAARRPAEVQHLVMLCPRIDYKARTIDGRPYWVDDHLDDEHADLLTRDGFLQYSTSFRHGRAFLNEVFWLQPHTALGDVAAPTLLVHGDADTQVPIGPSYDAIKELNEQSRLMVVEGAGHGFAVAGDKAYQQPQTLAWQTEVIEAITNWVTPGH</sequence>
<dbReference type="Gene3D" id="3.40.50.1820">
    <property type="entry name" value="alpha/beta hydrolase"/>
    <property type="match status" value="1"/>
</dbReference>
<dbReference type="RefSeq" id="WP_220489701.1">
    <property type="nucleotide sequence ID" value="NZ_BAAATF010000003.1"/>
</dbReference>
<organism evidence="2 3">
    <name type="scientific">Promicromonospora sukumoe</name>
    <dbReference type="NCBI Taxonomy" id="88382"/>
    <lineage>
        <taxon>Bacteria</taxon>
        <taxon>Bacillati</taxon>
        <taxon>Actinomycetota</taxon>
        <taxon>Actinomycetes</taxon>
        <taxon>Micrococcales</taxon>
        <taxon>Promicromonosporaceae</taxon>
        <taxon>Promicromonospora</taxon>
    </lineage>
</organism>
<dbReference type="EMBL" id="JACGWV010000001">
    <property type="protein sequence ID" value="MBA8809263.1"/>
    <property type="molecule type" value="Genomic_DNA"/>
</dbReference>
<dbReference type="InterPro" id="IPR029058">
    <property type="entry name" value="AB_hydrolase_fold"/>
</dbReference>
<dbReference type="PANTHER" id="PTHR43265:SF1">
    <property type="entry name" value="ESTERASE ESTD"/>
    <property type="match status" value="1"/>
</dbReference>
<dbReference type="InterPro" id="IPR053145">
    <property type="entry name" value="AB_hydrolase_Est10"/>
</dbReference>
<proteinExistence type="predicted"/>
<dbReference type="PANTHER" id="PTHR43265">
    <property type="entry name" value="ESTERASE ESTD"/>
    <property type="match status" value="1"/>
</dbReference>
<dbReference type="InterPro" id="IPR022742">
    <property type="entry name" value="Hydrolase_4"/>
</dbReference>
<dbReference type="SUPFAM" id="SSF53474">
    <property type="entry name" value="alpha/beta-Hydrolases"/>
    <property type="match status" value="1"/>
</dbReference>
<evidence type="ECO:0000259" key="1">
    <source>
        <dbReference type="Pfam" id="PF12146"/>
    </source>
</evidence>
<evidence type="ECO:0000313" key="3">
    <source>
        <dbReference type="Proteomes" id="UP000540568"/>
    </source>
</evidence>
<dbReference type="AlphaFoldDB" id="A0A7W3PEV3"/>
<keyword evidence="3" id="KW-1185">Reference proteome</keyword>
<dbReference type="GO" id="GO:0006508">
    <property type="term" value="P:proteolysis"/>
    <property type="evidence" value="ECO:0007669"/>
    <property type="project" value="InterPro"/>
</dbReference>
<dbReference type="GO" id="GO:0008236">
    <property type="term" value="F:serine-type peptidase activity"/>
    <property type="evidence" value="ECO:0007669"/>
    <property type="project" value="InterPro"/>
</dbReference>
<dbReference type="Pfam" id="PF12146">
    <property type="entry name" value="Hydrolase_4"/>
    <property type="match status" value="1"/>
</dbReference>
<gene>
    <name evidence="2" type="ORF">FHX71_003205</name>
</gene>
<protein>
    <recommendedName>
        <fullName evidence="1">Serine aminopeptidase S33 domain-containing protein</fullName>
    </recommendedName>
</protein>
<comment type="caution">
    <text evidence="2">The sequence shown here is derived from an EMBL/GenBank/DDBJ whole genome shotgun (WGS) entry which is preliminary data.</text>
</comment>
<feature type="domain" description="Serine aminopeptidase S33" evidence="1">
    <location>
        <begin position="43"/>
        <end position="252"/>
    </location>
</feature>
<accession>A0A7W3PEV3</accession>